<dbReference type="RefSeq" id="WP_232111019.1">
    <property type="nucleotide sequence ID" value="NZ_AP023396.1"/>
</dbReference>
<feature type="transmembrane region" description="Helical" evidence="1">
    <location>
        <begin position="77"/>
        <end position="95"/>
    </location>
</feature>
<organism evidence="2 3">
    <name type="scientific">Nocardia wallacei</name>
    <dbReference type="NCBI Taxonomy" id="480035"/>
    <lineage>
        <taxon>Bacteria</taxon>
        <taxon>Bacillati</taxon>
        <taxon>Actinomycetota</taxon>
        <taxon>Actinomycetes</taxon>
        <taxon>Mycobacteriales</taxon>
        <taxon>Nocardiaceae</taxon>
        <taxon>Nocardia</taxon>
    </lineage>
</organism>
<evidence type="ECO:0000313" key="3">
    <source>
        <dbReference type="Proteomes" id="UP000516173"/>
    </source>
</evidence>
<dbReference type="EMBL" id="AP023396">
    <property type="protein sequence ID" value="BCK55154.1"/>
    <property type="molecule type" value="Genomic_DNA"/>
</dbReference>
<dbReference type="KEGG" id="nwl:NWFMUON74_29260"/>
<feature type="transmembrane region" description="Helical" evidence="1">
    <location>
        <begin position="207"/>
        <end position="225"/>
    </location>
</feature>
<dbReference type="Pfam" id="PF11139">
    <property type="entry name" value="SfLAP"/>
    <property type="match status" value="1"/>
</dbReference>
<keyword evidence="3" id="KW-1185">Reference proteome</keyword>
<evidence type="ECO:0008006" key="4">
    <source>
        <dbReference type="Google" id="ProtNLM"/>
    </source>
</evidence>
<protein>
    <recommendedName>
        <fullName evidence="4">GAP family protein</fullName>
    </recommendedName>
</protein>
<feature type="transmembrane region" description="Helical" evidence="1">
    <location>
        <begin position="41"/>
        <end position="65"/>
    </location>
</feature>
<sequence>MTLIAALVGLALVDSTSIGTLIVPVWLLLAPDRPPARRLLCYLAAIAVFYFALGLLLLTVAGAGLDRLGTLTRSPVLLVPQLLLGIALFAVSWRFDSKKRRARGEPDRTAVWRARALRRQSSAAGLAGLAVAAGALEAVSMVPYLAAIGLLVSSDVPTGSAVALLAGYCAIMIVPALLLTAGRTLLHTTIEPMLATLDRFLSRYADSATGWALAIAGIVLARGALGGLTGG</sequence>
<dbReference type="AlphaFoldDB" id="A0A7G1KPH6"/>
<evidence type="ECO:0000256" key="1">
    <source>
        <dbReference type="SAM" id="Phobius"/>
    </source>
</evidence>
<feature type="transmembrane region" description="Helical" evidence="1">
    <location>
        <begin position="165"/>
        <end position="186"/>
    </location>
</feature>
<feature type="transmembrane region" description="Helical" evidence="1">
    <location>
        <begin position="123"/>
        <end position="145"/>
    </location>
</feature>
<gene>
    <name evidence="2" type="ORF">NWFMUON74_29260</name>
</gene>
<proteinExistence type="predicted"/>
<dbReference type="GeneID" id="80347475"/>
<evidence type="ECO:0000313" key="2">
    <source>
        <dbReference type="EMBL" id="BCK55154.1"/>
    </source>
</evidence>
<name>A0A7G1KPH6_9NOCA</name>
<accession>A0A7G1KPH6</accession>
<keyword evidence="1" id="KW-1133">Transmembrane helix</keyword>
<feature type="transmembrane region" description="Helical" evidence="1">
    <location>
        <begin position="6"/>
        <end position="29"/>
    </location>
</feature>
<dbReference type="InterPro" id="IPR021315">
    <property type="entry name" value="Gap/Sap"/>
</dbReference>
<keyword evidence="1" id="KW-0812">Transmembrane</keyword>
<reference evidence="2 3" key="1">
    <citation type="submission" date="2020-08" db="EMBL/GenBank/DDBJ databases">
        <title>Genome Sequencing of Nocardia wallacei strain FMUON74 and assembly.</title>
        <authorList>
            <person name="Toyokawa M."/>
            <person name="Uesaka K."/>
        </authorList>
    </citation>
    <scope>NUCLEOTIDE SEQUENCE [LARGE SCALE GENOMIC DNA]</scope>
    <source>
        <strain evidence="2 3">FMUON74</strain>
    </source>
</reference>
<dbReference type="Proteomes" id="UP000516173">
    <property type="component" value="Chromosome"/>
</dbReference>
<keyword evidence="1" id="KW-0472">Membrane</keyword>